<dbReference type="InterPro" id="IPR011990">
    <property type="entry name" value="TPR-like_helical_dom_sf"/>
</dbReference>
<dbReference type="Gene3D" id="6.10.140.1460">
    <property type="match status" value="1"/>
</dbReference>
<dbReference type="GO" id="GO:0005783">
    <property type="term" value="C:endoplasmic reticulum"/>
    <property type="evidence" value="ECO:0007669"/>
    <property type="project" value="InterPro"/>
</dbReference>
<sequence>MYLISIFLLYFYIFQNFVNSDLFTSSVDLQQLTYAEKDIPKLITNYIQLETERLEHLKSIAEKYQQNNEEMQTNLLSVSNPINAFRLIKKLAQTWKDLQAEMRSDIAGSYLQNISIQKGSRFPTDEDLNGAAVGLLRLQDTYRLDTGDLANGVVKNVKIGNGMSGWELIFLFLKFLIFGYTAPPLPSLSSSSSFLHFWLYTWPSNNINFFKCISRLRKIYDGHDEVRNN</sequence>
<feature type="domain" description="Prolyl 4-hydroxylase N-terminal" evidence="3">
    <location>
        <begin position="25"/>
        <end position="155"/>
    </location>
</feature>
<dbReference type="EMBL" id="CAJEWN010001298">
    <property type="protein sequence ID" value="CAD2196278.1"/>
    <property type="molecule type" value="Genomic_DNA"/>
</dbReference>
<protein>
    <recommendedName>
        <fullName evidence="3">Prolyl 4-hydroxylase N-terminal domain-containing protein</fullName>
    </recommendedName>
</protein>
<proteinExistence type="predicted"/>
<dbReference type="AlphaFoldDB" id="A0A6V7XAI5"/>
<evidence type="ECO:0000313" key="5">
    <source>
        <dbReference type="Proteomes" id="UP000580250"/>
    </source>
</evidence>
<gene>
    <name evidence="4" type="ORF">MENT_LOCUS49433</name>
</gene>
<dbReference type="OrthoDB" id="5866084at2759"/>
<comment type="caution">
    <text evidence="4">The sequence shown here is derived from an EMBL/GenBank/DDBJ whole genome shotgun (WGS) entry which is preliminary data.</text>
</comment>
<evidence type="ECO:0000256" key="1">
    <source>
        <dbReference type="SAM" id="Coils"/>
    </source>
</evidence>
<dbReference type="Proteomes" id="UP000580250">
    <property type="component" value="Unassembled WGS sequence"/>
</dbReference>
<evidence type="ECO:0000313" key="4">
    <source>
        <dbReference type="EMBL" id="CAD2196278.1"/>
    </source>
</evidence>
<dbReference type="Pfam" id="PF08336">
    <property type="entry name" value="P4Ha_N"/>
    <property type="match status" value="1"/>
</dbReference>
<dbReference type="Gene3D" id="1.25.40.10">
    <property type="entry name" value="Tetratricopeptide repeat domain"/>
    <property type="match status" value="1"/>
</dbReference>
<feature type="coiled-coil region" evidence="1">
    <location>
        <begin position="47"/>
        <end position="74"/>
    </location>
</feature>
<feature type="chain" id="PRO_5027935441" description="Prolyl 4-hydroxylase N-terminal domain-containing protein" evidence="2">
    <location>
        <begin position="21"/>
        <end position="229"/>
    </location>
</feature>
<keyword evidence="2" id="KW-0732">Signal</keyword>
<feature type="signal peptide" evidence="2">
    <location>
        <begin position="1"/>
        <end position="20"/>
    </location>
</feature>
<evidence type="ECO:0000259" key="3">
    <source>
        <dbReference type="Pfam" id="PF08336"/>
    </source>
</evidence>
<name>A0A6V7XAI5_MELEN</name>
<evidence type="ECO:0000256" key="2">
    <source>
        <dbReference type="SAM" id="SignalP"/>
    </source>
</evidence>
<organism evidence="4 5">
    <name type="scientific">Meloidogyne enterolobii</name>
    <name type="common">Root-knot nematode worm</name>
    <name type="synonym">Meloidogyne mayaguensis</name>
    <dbReference type="NCBI Taxonomy" id="390850"/>
    <lineage>
        <taxon>Eukaryota</taxon>
        <taxon>Metazoa</taxon>
        <taxon>Ecdysozoa</taxon>
        <taxon>Nematoda</taxon>
        <taxon>Chromadorea</taxon>
        <taxon>Rhabditida</taxon>
        <taxon>Tylenchina</taxon>
        <taxon>Tylenchomorpha</taxon>
        <taxon>Tylenchoidea</taxon>
        <taxon>Meloidogynidae</taxon>
        <taxon>Meloidogyninae</taxon>
        <taxon>Meloidogyne</taxon>
    </lineage>
</organism>
<accession>A0A6V7XAI5</accession>
<dbReference type="GO" id="GO:0004656">
    <property type="term" value="F:procollagen-proline 4-dioxygenase activity"/>
    <property type="evidence" value="ECO:0007669"/>
    <property type="project" value="InterPro"/>
</dbReference>
<dbReference type="InterPro" id="IPR013547">
    <property type="entry name" value="P4H_N"/>
</dbReference>
<reference evidence="4 5" key="1">
    <citation type="submission" date="2020-08" db="EMBL/GenBank/DDBJ databases">
        <authorList>
            <person name="Koutsovoulos G."/>
            <person name="Danchin GJ E."/>
        </authorList>
    </citation>
    <scope>NUCLEOTIDE SEQUENCE [LARGE SCALE GENOMIC DNA]</scope>
</reference>
<keyword evidence="1" id="KW-0175">Coiled coil</keyword>